<evidence type="ECO:0000313" key="2">
    <source>
        <dbReference type="EMBL" id="KUM49858.1"/>
    </source>
</evidence>
<feature type="chain" id="PRO_5007100230" description="Secreted protein" evidence="1">
    <location>
        <begin position="27"/>
        <end position="73"/>
    </location>
</feature>
<sequence length="73" mass="8240">MMSAIYNLILGTTPFLLASPIRLAAAEYSVFYPYRLRLVSRASTGSLYGRQVHKTKAFTLVKCHGTLRLELVY</sequence>
<dbReference type="EMBL" id="LKAM01000002">
    <property type="protein sequence ID" value="KUM49858.1"/>
    <property type="molecule type" value="Genomic_DNA"/>
</dbReference>
<organism evidence="2">
    <name type="scientific">Picea glauca</name>
    <name type="common">White spruce</name>
    <name type="synonym">Pinus glauca</name>
    <dbReference type="NCBI Taxonomy" id="3330"/>
    <lineage>
        <taxon>Eukaryota</taxon>
        <taxon>Viridiplantae</taxon>
        <taxon>Streptophyta</taxon>
        <taxon>Embryophyta</taxon>
        <taxon>Tracheophyta</taxon>
        <taxon>Spermatophyta</taxon>
        <taxon>Pinopsida</taxon>
        <taxon>Pinidae</taxon>
        <taxon>Conifers I</taxon>
        <taxon>Pinales</taxon>
        <taxon>Pinaceae</taxon>
        <taxon>Picea</taxon>
    </lineage>
</organism>
<comment type="caution">
    <text evidence="2">The sequence shown here is derived from an EMBL/GenBank/DDBJ whole genome shotgun (WGS) entry which is preliminary data.</text>
</comment>
<dbReference type="AlphaFoldDB" id="A0A101M2S3"/>
<name>A0A101M2S3_PICGL</name>
<evidence type="ECO:0008006" key="3">
    <source>
        <dbReference type="Google" id="ProtNLM"/>
    </source>
</evidence>
<accession>A0A101M2S3</accession>
<geneLocation type="mitochondrion" evidence="2"/>
<protein>
    <recommendedName>
        <fullName evidence="3">Secreted protein</fullName>
    </recommendedName>
</protein>
<keyword evidence="2" id="KW-0496">Mitochondrion</keyword>
<evidence type="ECO:0000256" key="1">
    <source>
        <dbReference type="SAM" id="SignalP"/>
    </source>
</evidence>
<reference evidence="2" key="1">
    <citation type="journal article" date="2015" name="Genome Biol. Evol.">
        <title>Organellar Genomes of White Spruce (Picea glauca): Assembly and Annotation.</title>
        <authorList>
            <person name="Jackman S.D."/>
            <person name="Warren R.L."/>
            <person name="Gibb E.A."/>
            <person name="Vandervalk B.P."/>
            <person name="Mohamadi H."/>
            <person name="Chu J."/>
            <person name="Raymond A."/>
            <person name="Pleasance S."/>
            <person name="Coope R."/>
            <person name="Wildung M.R."/>
            <person name="Ritland C.E."/>
            <person name="Bousquet J."/>
            <person name="Jones S.J."/>
            <person name="Bohlmann J."/>
            <person name="Birol I."/>
        </authorList>
    </citation>
    <scope>NUCLEOTIDE SEQUENCE [LARGE SCALE GENOMIC DNA]</scope>
    <source>
        <tissue evidence="2">Flushing bud</tissue>
    </source>
</reference>
<gene>
    <name evidence="2" type="ORF">ABT39_MTgene3085</name>
</gene>
<keyword evidence="1" id="KW-0732">Signal</keyword>
<feature type="signal peptide" evidence="1">
    <location>
        <begin position="1"/>
        <end position="26"/>
    </location>
</feature>
<proteinExistence type="predicted"/>